<keyword evidence="2" id="KW-1185">Reference proteome</keyword>
<evidence type="ECO:0000313" key="1">
    <source>
        <dbReference type="EMBL" id="KAH9376604.1"/>
    </source>
</evidence>
<sequence length="81" mass="8693">MVKPVLPVVCAGAGTNSIVSPAPPLSIVDRKQTRTCGTACCLPGREFDGHLAQQRNLSALFISLNDEIFEIRELALCIIGR</sequence>
<comment type="caution">
    <text evidence="1">The sequence shown here is derived from an EMBL/GenBank/DDBJ whole genome shotgun (WGS) entry which is preliminary data.</text>
</comment>
<organism evidence="1 2">
    <name type="scientific">Haemaphysalis longicornis</name>
    <name type="common">Bush tick</name>
    <dbReference type="NCBI Taxonomy" id="44386"/>
    <lineage>
        <taxon>Eukaryota</taxon>
        <taxon>Metazoa</taxon>
        <taxon>Ecdysozoa</taxon>
        <taxon>Arthropoda</taxon>
        <taxon>Chelicerata</taxon>
        <taxon>Arachnida</taxon>
        <taxon>Acari</taxon>
        <taxon>Parasitiformes</taxon>
        <taxon>Ixodida</taxon>
        <taxon>Ixodoidea</taxon>
        <taxon>Ixodidae</taxon>
        <taxon>Haemaphysalinae</taxon>
        <taxon>Haemaphysalis</taxon>
    </lineage>
</organism>
<evidence type="ECO:0000313" key="2">
    <source>
        <dbReference type="Proteomes" id="UP000821853"/>
    </source>
</evidence>
<name>A0A9J6GQT0_HAELO</name>
<gene>
    <name evidence="1" type="ORF">HPB48_005815</name>
</gene>
<protein>
    <submittedName>
        <fullName evidence="1">Uncharacterized protein</fullName>
    </submittedName>
</protein>
<dbReference type="AlphaFoldDB" id="A0A9J6GQT0"/>
<reference evidence="1 2" key="1">
    <citation type="journal article" date="2020" name="Cell">
        <title>Large-Scale Comparative Analyses of Tick Genomes Elucidate Their Genetic Diversity and Vector Capacities.</title>
        <authorList>
            <consortium name="Tick Genome and Microbiome Consortium (TIGMIC)"/>
            <person name="Jia N."/>
            <person name="Wang J."/>
            <person name="Shi W."/>
            <person name="Du L."/>
            <person name="Sun Y."/>
            <person name="Zhan W."/>
            <person name="Jiang J.F."/>
            <person name="Wang Q."/>
            <person name="Zhang B."/>
            <person name="Ji P."/>
            <person name="Bell-Sakyi L."/>
            <person name="Cui X.M."/>
            <person name="Yuan T.T."/>
            <person name="Jiang B.G."/>
            <person name="Yang W.F."/>
            <person name="Lam T.T."/>
            <person name="Chang Q.C."/>
            <person name="Ding S.J."/>
            <person name="Wang X.J."/>
            <person name="Zhu J.G."/>
            <person name="Ruan X.D."/>
            <person name="Zhao L."/>
            <person name="Wei J.T."/>
            <person name="Ye R.Z."/>
            <person name="Que T.C."/>
            <person name="Du C.H."/>
            <person name="Zhou Y.H."/>
            <person name="Cheng J.X."/>
            <person name="Dai P.F."/>
            <person name="Guo W.B."/>
            <person name="Han X.H."/>
            <person name="Huang E.J."/>
            <person name="Li L.F."/>
            <person name="Wei W."/>
            <person name="Gao Y.C."/>
            <person name="Liu J.Z."/>
            <person name="Shao H.Z."/>
            <person name="Wang X."/>
            <person name="Wang C.C."/>
            <person name="Yang T.C."/>
            <person name="Huo Q.B."/>
            <person name="Li W."/>
            <person name="Chen H.Y."/>
            <person name="Chen S.E."/>
            <person name="Zhou L.G."/>
            <person name="Ni X.B."/>
            <person name="Tian J.H."/>
            <person name="Sheng Y."/>
            <person name="Liu T."/>
            <person name="Pan Y.S."/>
            <person name="Xia L.Y."/>
            <person name="Li J."/>
            <person name="Zhao F."/>
            <person name="Cao W.C."/>
        </authorList>
    </citation>
    <scope>NUCLEOTIDE SEQUENCE [LARGE SCALE GENOMIC DNA]</scope>
    <source>
        <strain evidence="1">HaeL-2018</strain>
    </source>
</reference>
<dbReference type="OrthoDB" id="2250022at2759"/>
<dbReference type="Proteomes" id="UP000821853">
    <property type="component" value="Unassembled WGS sequence"/>
</dbReference>
<accession>A0A9J6GQT0</accession>
<dbReference type="VEuPathDB" id="VectorBase:HLOH_048701"/>
<proteinExistence type="predicted"/>
<dbReference type="EMBL" id="JABSTR010000008">
    <property type="protein sequence ID" value="KAH9376604.1"/>
    <property type="molecule type" value="Genomic_DNA"/>
</dbReference>